<evidence type="ECO:0000313" key="4">
    <source>
        <dbReference type="Proteomes" id="UP000095023"/>
    </source>
</evidence>
<reference evidence="4" key="1">
    <citation type="submission" date="2016-02" db="EMBL/GenBank/DDBJ databases">
        <title>Comparative genomics of biotechnologically important yeasts.</title>
        <authorList>
            <consortium name="DOE Joint Genome Institute"/>
            <person name="Riley R."/>
            <person name="Haridas S."/>
            <person name="Wolfe K.H."/>
            <person name="Lopes M.R."/>
            <person name="Hittinger C.T."/>
            <person name="Goker M."/>
            <person name="Salamov A."/>
            <person name="Wisecaver J."/>
            <person name="Long T.M."/>
            <person name="Aerts A.L."/>
            <person name="Barry K."/>
            <person name="Choi C."/>
            <person name="Clum A."/>
            <person name="Coughlan A.Y."/>
            <person name="Deshpande S."/>
            <person name="Douglass A.P."/>
            <person name="Hanson S.J."/>
            <person name="Klenk H.-P."/>
            <person name="Labutti K."/>
            <person name="Lapidus A."/>
            <person name="Lindquist E."/>
            <person name="Lipzen A."/>
            <person name="Meier-Kolthoff J.P."/>
            <person name="Ohm R.A."/>
            <person name="Otillar R.P."/>
            <person name="Pangilinan J."/>
            <person name="Peng Y."/>
            <person name="Rokas A."/>
            <person name="Rosa C.A."/>
            <person name="Scheuner C."/>
            <person name="Sibirny A.A."/>
            <person name="Slot J.C."/>
            <person name="Stielow J.B."/>
            <person name="Sun H."/>
            <person name="Kurtzman C.P."/>
            <person name="Blackwell M."/>
            <person name="Jeffries T.W."/>
            <person name="Grigoriev I.V."/>
        </authorList>
    </citation>
    <scope>NUCLEOTIDE SEQUENCE [LARGE SCALE GENOMIC DNA]</scope>
    <source>
        <strain evidence="4">NRRL Y-17796</strain>
    </source>
</reference>
<feature type="compositionally biased region" description="Basic residues" evidence="2">
    <location>
        <begin position="1"/>
        <end position="10"/>
    </location>
</feature>
<keyword evidence="1" id="KW-0175">Coiled coil</keyword>
<gene>
    <name evidence="3" type="ORF">CANCADRAFT_57490</name>
</gene>
<dbReference type="EMBL" id="KV453842">
    <property type="protein sequence ID" value="ODV91158.1"/>
    <property type="molecule type" value="Genomic_DNA"/>
</dbReference>
<dbReference type="Gene3D" id="1.20.5.1160">
    <property type="entry name" value="Vasodilator-stimulated phosphoprotein"/>
    <property type="match status" value="1"/>
</dbReference>
<organism evidence="3 4">
    <name type="scientific">Tortispora caseinolytica NRRL Y-17796</name>
    <dbReference type="NCBI Taxonomy" id="767744"/>
    <lineage>
        <taxon>Eukaryota</taxon>
        <taxon>Fungi</taxon>
        <taxon>Dikarya</taxon>
        <taxon>Ascomycota</taxon>
        <taxon>Saccharomycotina</taxon>
        <taxon>Trigonopsidomycetes</taxon>
        <taxon>Trigonopsidales</taxon>
        <taxon>Trigonopsidaceae</taxon>
        <taxon>Tortispora</taxon>
    </lineage>
</organism>
<protein>
    <submittedName>
        <fullName evidence="3">Uncharacterized protein</fullName>
    </submittedName>
</protein>
<feature type="compositionally biased region" description="Polar residues" evidence="2">
    <location>
        <begin position="31"/>
        <end position="48"/>
    </location>
</feature>
<evidence type="ECO:0000313" key="3">
    <source>
        <dbReference type="EMBL" id="ODV91158.1"/>
    </source>
</evidence>
<name>A0A1E4THL0_9ASCO</name>
<dbReference type="AlphaFoldDB" id="A0A1E4THL0"/>
<evidence type="ECO:0000256" key="1">
    <source>
        <dbReference type="SAM" id="Coils"/>
    </source>
</evidence>
<feature type="coiled-coil region" evidence="1">
    <location>
        <begin position="382"/>
        <end position="506"/>
    </location>
</feature>
<dbReference type="Proteomes" id="UP000095023">
    <property type="component" value="Unassembled WGS sequence"/>
</dbReference>
<accession>A0A1E4THL0</accession>
<feature type="region of interest" description="Disordered" evidence="2">
    <location>
        <begin position="1"/>
        <end position="64"/>
    </location>
</feature>
<sequence length="597" mass="66430">MSQTTSRRRVPGYLAPTAASKAKKLGMSPETPLTQPARGSSTKYSSNSPRKHLVASPVKETNARAVSKAALENYRKAVERRPASNESSAGSLSSLNIAPRQFIDATDKADLAHLSMTMRPLNTRLKAETITVAKEIQATDTYSAENANSGRITQHGKSFTDDNGYDANNEFHSQSSYLSKDDDMEEYESVLDDPDSSVEELYRIMGKMRSMRKQTAQNELNIDRNDCKLFDNTEPESTHKFQSSIIRPIAPLSLTNEAPSSEPIKLQNSGPRERLIITPAESVTTLETIIEPSISLCEEPVSDPPTIITPSSSKGEKPANELSTIIKSTFLMSEEVINGLTDIEEAACSNGEETPSATSSFLRTSHSASEESLASQFTEDVQNKLLAEIDSLKAQLKQSEETQSEMSKYRKNFEDLWEKYADETRKKDELVADIERLKSDLETSTAKYAEMEGVISKLTEKNKMLKTEINHLKENPPPAPIDPIKSQREERQNEQIKAMYMALKTKLQIEQANAQAALSLFMTTRRDNAVLRFQLENLKAEKSQQSKICNSLSSLVTVPMQLDSDDELTSNSGINEIAPPRLSRKQLVQRSCRAIMD</sequence>
<keyword evidence="4" id="KW-1185">Reference proteome</keyword>
<evidence type="ECO:0000256" key="2">
    <source>
        <dbReference type="SAM" id="MobiDB-lite"/>
    </source>
</evidence>
<proteinExistence type="predicted"/>